<dbReference type="PANTHER" id="PTHR21666:SF270">
    <property type="entry name" value="MUREIN HYDROLASE ACTIVATOR ENVC"/>
    <property type="match status" value="1"/>
</dbReference>
<dbReference type="CDD" id="cd12797">
    <property type="entry name" value="M23_peptidase"/>
    <property type="match status" value="1"/>
</dbReference>
<gene>
    <name evidence="1" type="ORF">UY40_C0002G0021</name>
</gene>
<protein>
    <recommendedName>
        <fullName evidence="3">Peptidase M23 domain-containing protein</fullName>
    </recommendedName>
</protein>
<proteinExistence type="predicted"/>
<dbReference type="InterPro" id="IPR011055">
    <property type="entry name" value="Dup_hybrid_motif"/>
</dbReference>
<dbReference type="InterPro" id="IPR050570">
    <property type="entry name" value="Cell_wall_metabolism_enzyme"/>
</dbReference>
<comment type="caution">
    <text evidence="1">The sequence shown here is derived from an EMBL/GenBank/DDBJ whole genome shotgun (WGS) entry which is preliminary data.</text>
</comment>
<dbReference type="Proteomes" id="UP000034119">
    <property type="component" value="Unassembled WGS sequence"/>
</dbReference>
<dbReference type="PANTHER" id="PTHR21666">
    <property type="entry name" value="PEPTIDASE-RELATED"/>
    <property type="match status" value="1"/>
</dbReference>
<sequence>MKKFFTLPFNYRNYVVGGGWFYDPTDLIVQSGGDVSHYSIDFDLPQNTPVLAAADGWALSSYHRRLVRNPSDKRKFIRLKGKLVGSAQGNFVIIYHPQQKLFTQYGHLERVLESIPFYEPHKGRGVAVPPTPKFQASFFGKKTACWVKRGEQIGWVGSTGIGEWVDSHIHFEVYQYRDKDGGKPKDSYLDPYDIRKSSKYYPWPSHQRKMGEKHLWLLNKDGLPAFPSSL</sequence>
<dbReference type="SUPFAM" id="SSF51261">
    <property type="entry name" value="Duplicated hybrid motif"/>
    <property type="match status" value="2"/>
</dbReference>
<evidence type="ECO:0000313" key="1">
    <source>
        <dbReference type="EMBL" id="KKW06171.1"/>
    </source>
</evidence>
<dbReference type="GO" id="GO:0004222">
    <property type="term" value="F:metalloendopeptidase activity"/>
    <property type="evidence" value="ECO:0007669"/>
    <property type="project" value="TreeGrafter"/>
</dbReference>
<evidence type="ECO:0008006" key="3">
    <source>
        <dbReference type="Google" id="ProtNLM"/>
    </source>
</evidence>
<evidence type="ECO:0000313" key="2">
    <source>
        <dbReference type="Proteomes" id="UP000034119"/>
    </source>
</evidence>
<dbReference type="Gene3D" id="2.70.70.10">
    <property type="entry name" value="Glucose Permease (Domain IIA)"/>
    <property type="match status" value="1"/>
</dbReference>
<organism evidence="1 2">
    <name type="scientific">candidate division CPR1 bacterium GW2011_GWC1_49_13</name>
    <dbReference type="NCBI Taxonomy" id="1618342"/>
    <lineage>
        <taxon>Bacteria</taxon>
        <taxon>candidate division CPR1</taxon>
    </lineage>
</organism>
<name>A0A0G1VIB4_9BACT</name>
<dbReference type="EMBL" id="LCPW01000002">
    <property type="protein sequence ID" value="KKW06171.1"/>
    <property type="molecule type" value="Genomic_DNA"/>
</dbReference>
<accession>A0A0G1VIB4</accession>
<dbReference type="AlphaFoldDB" id="A0A0G1VIB4"/>
<reference evidence="1 2" key="1">
    <citation type="journal article" date="2015" name="Nature">
        <title>rRNA introns, odd ribosomes, and small enigmatic genomes across a large radiation of phyla.</title>
        <authorList>
            <person name="Brown C.T."/>
            <person name="Hug L.A."/>
            <person name="Thomas B.C."/>
            <person name="Sharon I."/>
            <person name="Castelle C.J."/>
            <person name="Singh A."/>
            <person name="Wilkins M.J."/>
            <person name="Williams K.H."/>
            <person name="Banfield J.F."/>
        </authorList>
    </citation>
    <scope>NUCLEOTIDE SEQUENCE [LARGE SCALE GENOMIC DNA]</scope>
</reference>
<dbReference type="STRING" id="1618342.UY40_C0002G0021"/>